<dbReference type="Pfam" id="PF00712">
    <property type="entry name" value="DNA_pol3_beta"/>
    <property type="match status" value="1"/>
</dbReference>
<dbReference type="InterPro" id="IPR022637">
    <property type="entry name" value="DNA_polIII_beta_cen"/>
</dbReference>
<proteinExistence type="inferred from homology"/>
<dbReference type="Pfam" id="PF02768">
    <property type="entry name" value="DNA_pol3_beta_3"/>
    <property type="match status" value="1"/>
</dbReference>
<keyword evidence="6 9" id="KW-0235">DNA replication</keyword>
<dbReference type="Gene3D" id="3.70.10.10">
    <property type="match status" value="1"/>
</dbReference>
<dbReference type="PANTHER" id="PTHR30478">
    <property type="entry name" value="DNA POLYMERASE III SUBUNIT BETA"/>
    <property type="match status" value="1"/>
</dbReference>
<dbReference type="PIRSF" id="PIRSF000804">
    <property type="entry name" value="DNA_pol_III_b"/>
    <property type="match status" value="1"/>
</dbReference>
<dbReference type="Proteomes" id="UP000321026">
    <property type="component" value="Unassembled WGS sequence"/>
</dbReference>
<dbReference type="Pfam" id="PF02767">
    <property type="entry name" value="DNA_pol3_beta_2"/>
    <property type="match status" value="1"/>
</dbReference>
<evidence type="ECO:0000256" key="1">
    <source>
        <dbReference type="ARBA" id="ARBA00004496"/>
    </source>
</evidence>
<sequence length="379" mass="42335">MKLSCTHKNLASTLAYLEWVVGRQSHLPILSNILLEAEQGKLRLSATNLEIGVIAFFGAKVEESGKIAVPAKLLTHFIQNLDQDEVIEIRSEGTQVVVENGKDEIRIQSVESQDFPIIPEYNGEYPLTLEGNTFEEALKRVVFAVSTNESRMELTGVCLSLSPRGVHMAATDSFRLAEYTFNELGNGQKTLLEQFLTNQGGTVILPVDTLQEIGRILQQNQEKVGVAIEEGQIFFSIGSTRVVSRIIQGRYPEYQQIIPKEFHQEIKIQKDELVRALKMATSFSQYGTGEVKFHFLPEGELLEVTTISSGVGEQRTRVRLTEPVGEEKELLFQARHVLEGVNTLSGEIITLHINSKDSPVLITGDAPMQQLYIVMPIKR</sequence>
<evidence type="ECO:0000256" key="5">
    <source>
        <dbReference type="ARBA" id="ARBA00022695"/>
    </source>
</evidence>
<reference evidence="13 14" key="1">
    <citation type="submission" date="2018-09" db="EMBL/GenBank/DDBJ databases">
        <title>Metagenome Assembled Genomes from an Advanced Water Purification Facility.</title>
        <authorList>
            <person name="Stamps B.W."/>
            <person name="Spear J.R."/>
        </authorList>
    </citation>
    <scope>NUCLEOTIDE SEQUENCE [LARGE SCALE GENOMIC DNA]</scope>
    <source>
        <strain evidence="13">Bin_63_2</strain>
    </source>
</reference>
<gene>
    <name evidence="13" type="primary">dnaN</name>
    <name evidence="13" type="ORF">E6Q11_03275</name>
</gene>
<feature type="domain" description="DNA polymerase III beta sliding clamp N-terminal" evidence="10">
    <location>
        <begin position="1"/>
        <end position="119"/>
    </location>
</feature>
<dbReference type="PANTHER" id="PTHR30478:SF0">
    <property type="entry name" value="BETA SLIDING CLAMP"/>
    <property type="match status" value="1"/>
</dbReference>
<evidence type="ECO:0000259" key="12">
    <source>
        <dbReference type="Pfam" id="PF02768"/>
    </source>
</evidence>
<evidence type="ECO:0000256" key="9">
    <source>
        <dbReference type="PIRNR" id="PIRNR000804"/>
    </source>
</evidence>
<dbReference type="GO" id="GO:0005737">
    <property type="term" value="C:cytoplasm"/>
    <property type="evidence" value="ECO:0007669"/>
    <property type="project" value="UniProtKB-SubCell"/>
</dbReference>
<keyword evidence="4 9" id="KW-0808">Transferase</keyword>
<comment type="function">
    <text evidence="9">Confers DNA tethering and processivity to DNA polymerases and other proteins. Acts as a clamp, forming a ring around DNA (a reaction catalyzed by the clamp-loading complex) which diffuses in an ATP-independent manner freely and bidirectionally along dsDNA. Initially characterized for its ability to contact the catalytic subunit of DNA polymerase III (Pol III), a complex, multichain enzyme responsible for most of the replicative synthesis in bacteria; Pol III exhibits 3'-5' exonuclease proofreading activity. The beta chain is required for initiation of replication as well as for processivity of DNA replication.</text>
</comment>
<keyword evidence="5 9" id="KW-0548">Nucleotidyltransferase</keyword>
<comment type="subcellular location">
    <subcellularLocation>
        <location evidence="1 9">Cytoplasm</location>
    </subcellularLocation>
</comment>
<dbReference type="GO" id="GO:0003887">
    <property type="term" value="F:DNA-directed DNA polymerase activity"/>
    <property type="evidence" value="ECO:0007669"/>
    <property type="project" value="UniProtKB-UniRule"/>
</dbReference>
<dbReference type="InterPro" id="IPR046938">
    <property type="entry name" value="DNA_clamp_sf"/>
</dbReference>
<evidence type="ECO:0000313" key="14">
    <source>
        <dbReference type="Proteomes" id="UP000321026"/>
    </source>
</evidence>
<evidence type="ECO:0000256" key="6">
    <source>
        <dbReference type="ARBA" id="ARBA00022705"/>
    </source>
</evidence>
<comment type="subunit">
    <text evidence="9">Forms a ring-shaped head-to-tail homodimer around DNA.</text>
</comment>
<comment type="similarity">
    <text evidence="2 9">Belongs to the beta sliding clamp family.</text>
</comment>
<dbReference type="SMART" id="SM00480">
    <property type="entry name" value="POL3Bc"/>
    <property type="match status" value="1"/>
</dbReference>
<dbReference type="CDD" id="cd00140">
    <property type="entry name" value="beta_clamp"/>
    <property type="match status" value="1"/>
</dbReference>
<name>A0A5C7J8A9_9BACT</name>
<protein>
    <recommendedName>
        <fullName evidence="9">Beta sliding clamp</fullName>
    </recommendedName>
</protein>
<evidence type="ECO:0000256" key="2">
    <source>
        <dbReference type="ARBA" id="ARBA00010752"/>
    </source>
</evidence>
<dbReference type="GO" id="GO:0006271">
    <property type="term" value="P:DNA strand elongation involved in DNA replication"/>
    <property type="evidence" value="ECO:0007669"/>
    <property type="project" value="TreeGrafter"/>
</dbReference>
<dbReference type="GO" id="GO:0009360">
    <property type="term" value="C:DNA polymerase III complex"/>
    <property type="evidence" value="ECO:0007669"/>
    <property type="project" value="InterPro"/>
</dbReference>
<evidence type="ECO:0000313" key="13">
    <source>
        <dbReference type="EMBL" id="TXG77162.1"/>
    </source>
</evidence>
<dbReference type="SUPFAM" id="SSF55979">
    <property type="entry name" value="DNA clamp"/>
    <property type="match status" value="3"/>
</dbReference>
<evidence type="ECO:0000256" key="7">
    <source>
        <dbReference type="ARBA" id="ARBA00022932"/>
    </source>
</evidence>
<dbReference type="Gene3D" id="3.10.150.10">
    <property type="entry name" value="DNA Polymerase III, subunit A, domain 2"/>
    <property type="match status" value="1"/>
</dbReference>
<feature type="domain" description="DNA polymerase III beta sliding clamp C-terminal" evidence="12">
    <location>
        <begin position="256"/>
        <end position="377"/>
    </location>
</feature>
<evidence type="ECO:0000259" key="11">
    <source>
        <dbReference type="Pfam" id="PF02767"/>
    </source>
</evidence>
<dbReference type="GO" id="GO:0003677">
    <property type="term" value="F:DNA binding"/>
    <property type="evidence" value="ECO:0007669"/>
    <property type="project" value="UniProtKB-UniRule"/>
</dbReference>
<evidence type="ECO:0000259" key="10">
    <source>
        <dbReference type="Pfam" id="PF00712"/>
    </source>
</evidence>
<dbReference type="InterPro" id="IPR022634">
    <property type="entry name" value="DNA_polIII_beta_N"/>
</dbReference>
<dbReference type="InterPro" id="IPR001001">
    <property type="entry name" value="DNA_polIII_beta"/>
</dbReference>
<comment type="caution">
    <text evidence="13">The sequence shown here is derived from an EMBL/GenBank/DDBJ whole genome shotgun (WGS) entry which is preliminary data.</text>
</comment>
<keyword evidence="3 9" id="KW-0963">Cytoplasm</keyword>
<keyword evidence="7 9" id="KW-0239">DNA-directed DNA polymerase</keyword>
<accession>A0A5C7J8A9</accession>
<feature type="domain" description="DNA polymerase III beta sliding clamp central" evidence="11">
    <location>
        <begin position="129"/>
        <end position="253"/>
    </location>
</feature>
<evidence type="ECO:0000256" key="4">
    <source>
        <dbReference type="ARBA" id="ARBA00022679"/>
    </source>
</evidence>
<evidence type="ECO:0000256" key="8">
    <source>
        <dbReference type="ARBA" id="ARBA00023125"/>
    </source>
</evidence>
<dbReference type="NCBIfam" id="TIGR00663">
    <property type="entry name" value="dnan"/>
    <property type="match status" value="1"/>
</dbReference>
<organism evidence="13 14">
    <name type="scientific">Candidatus Dojkabacteria bacterium</name>
    <dbReference type="NCBI Taxonomy" id="2099670"/>
    <lineage>
        <taxon>Bacteria</taxon>
        <taxon>Candidatus Dojkabacteria</taxon>
    </lineage>
</organism>
<keyword evidence="8" id="KW-0238">DNA-binding</keyword>
<dbReference type="AlphaFoldDB" id="A0A5C7J8A9"/>
<dbReference type="EMBL" id="SSDS01000052">
    <property type="protein sequence ID" value="TXG77162.1"/>
    <property type="molecule type" value="Genomic_DNA"/>
</dbReference>
<dbReference type="GO" id="GO:0008408">
    <property type="term" value="F:3'-5' exonuclease activity"/>
    <property type="evidence" value="ECO:0007669"/>
    <property type="project" value="InterPro"/>
</dbReference>
<evidence type="ECO:0000256" key="3">
    <source>
        <dbReference type="ARBA" id="ARBA00022490"/>
    </source>
</evidence>
<dbReference type="InterPro" id="IPR022635">
    <property type="entry name" value="DNA_polIII_beta_C"/>
</dbReference>